<dbReference type="EMBL" id="QVEZ01000015">
    <property type="protein sequence ID" value="RGC03597.1"/>
    <property type="molecule type" value="Genomic_DNA"/>
</dbReference>
<dbReference type="PANTHER" id="PTHR34825">
    <property type="entry name" value="CONSERVED PROTEIN, WITH A WEAK D-GALACTARATE DEHYDRATASE/ALTRONATE HYDROLASE DOMAIN"/>
    <property type="match status" value="1"/>
</dbReference>
<dbReference type="RefSeq" id="WP_117536097.1">
    <property type="nucleotide sequence ID" value="NZ_QVEZ01000015.1"/>
</dbReference>
<evidence type="ECO:0000313" key="2">
    <source>
        <dbReference type="EMBL" id="RGC03597.1"/>
    </source>
</evidence>
<gene>
    <name evidence="2" type="ORF">DW905_13945</name>
</gene>
<dbReference type="SUPFAM" id="SSF52540">
    <property type="entry name" value="P-loop containing nucleoside triphosphate hydrolases"/>
    <property type="match status" value="1"/>
</dbReference>
<dbReference type="AlphaFoldDB" id="A0A3E2V039"/>
<name>A0A3E2V039_9FIRM</name>
<proteinExistence type="predicted"/>
<organism evidence="2 3">
    <name type="scientific">Faecalibacterium prausnitzii</name>
    <dbReference type="NCBI Taxonomy" id="853"/>
    <lineage>
        <taxon>Bacteria</taxon>
        <taxon>Bacillati</taxon>
        <taxon>Bacillota</taxon>
        <taxon>Clostridia</taxon>
        <taxon>Eubacteriales</taxon>
        <taxon>Oscillospiraceae</taxon>
        <taxon>Faecalibacterium</taxon>
    </lineage>
</organism>
<feature type="domain" description="AAA-ATPase-like" evidence="1">
    <location>
        <begin position="18"/>
        <end position="205"/>
    </location>
</feature>
<protein>
    <submittedName>
        <fullName evidence="2">AAA family ATPase</fullName>
    </submittedName>
</protein>
<evidence type="ECO:0000313" key="3">
    <source>
        <dbReference type="Proteomes" id="UP000261079"/>
    </source>
</evidence>
<dbReference type="InterPro" id="IPR012547">
    <property type="entry name" value="PDDEXK_9"/>
</dbReference>
<dbReference type="Proteomes" id="UP000261079">
    <property type="component" value="Unassembled WGS sequence"/>
</dbReference>
<sequence length="532" mass="61197">MGSYLNPGSKGFQESLNSEIYVDKTGLIEKTNAVLNTRQKFLCVSRPRRFGKSMAADMLAAYYDRGEDTASLFDPLKISKTGSYQQHRNQYDVLKVNMQEFLSMTHSMDEMLTMLQKYLVFDLTDHFQEVRFRDESNLIQVMKDIYAKTKRSFVILIDEWDCLFREYQQDQDAQKKYLDFLRAWLKDKDYVALAYMTGILPIKKYGSHSALNMFTEYSMTDPGDLAEYFGFTEQEVAALCDKYQMNFEEARAWYDGYDLIAHRQSGDVHYSMYSPKSVVEAMLRHKFGTYWNQTETYEALKIYIQMDMDGLQDAVVRMLAGERVKINTGTFSNDMTTFSCKDDVLTLLVHLGYLTYDSSSETVTIPNKEVSQEYVNAISTMDWKGVMDSVDASRKLLEALWAMDADAVAAGIDKAHEEVSILQYNDENSLSCTINLAFYFAREYYTLVRELPAGKGFADVCFIPRRLHLDKPAIVIELKWDKSAAGALAQIKEKHYGNALKDYQGNLLLVGINYDKITKKHECVIEHIQKGV</sequence>
<reference evidence="2 3" key="1">
    <citation type="submission" date="2018-08" db="EMBL/GenBank/DDBJ databases">
        <title>A genome reference for cultivated species of the human gut microbiota.</title>
        <authorList>
            <person name="Zou Y."/>
            <person name="Xue W."/>
            <person name="Luo G."/>
        </authorList>
    </citation>
    <scope>NUCLEOTIDE SEQUENCE [LARGE SCALE GENOMIC DNA]</scope>
    <source>
        <strain evidence="2 3">AM42-11AC</strain>
    </source>
</reference>
<dbReference type="InterPro" id="IPR027417">
    <property type="entry name" value="P-loop_NTPase"/>
</dbReference>
<dbReference type="InterPro" id="IPR018631">
    <property type="entry name" value="AAA-ATPase-like_dom"/>
</dbReference>
<accession>A0A3E2V039</accession>
<evidence type="ECO:0000259" key="1">
    <source>
        <dbReference type="Pfam" id="PF09820"/>
    </source>
</evidence>
<dbReference type="Pfam" id="PF08011">
    <property type="entry name" value="PDDEXK_9"/>
    <property type="match status" value="1"/>
</dbReference>
<dbReference type="Gene3D" id="3.40.50.300">
    <property type="entry name" value="P-loop containing nucleotide triphosphate hydrolases"/>
    <property type="match status" value="1"/>
</dbReference>
<comment type="caution">
    <text evidence="2">The sequence shown here is derived from an EMBL/GenBank/DDBJ whole genome shotgun (WGS) entry which is preliminary data.</text>
</comment>
<dbReference type="Pfam" id="PF09820">
    <property type="entry name" value="AAA-ATPase_like"/>
    <property type="match status" value="1"/>
</dbReference>
<dbReference type="PANTHER" id="PTHR34825:SF1">
    <property type="entry name" value="AAA-ATPASE-LIKE DOMAIN-CONTAINING PROTEIN"/>
    <property type="match status" value="1"/>
</dbReference>